<accession>A0A0F9RFW6</accession>
<dbReference type="AlphaFoldDB" id="A0A0F9RFW6"/>
<name>A0A0F9RFW6_9ZZZZ</name>
<gene>
    <name evidence="1" type="ORF">LCGC14_0978800</name>
</gene>
<proteinExistence type="predicted"/>
<dbReference type="EMBL" id="LAZR01003643">
    <property type="protein sequence ID" value="KKN16143.1"/>
    <property type="molecule type" value="Genomic_DNA"/>
</dbReference>
<protein>
    <submittedName>
        <fullName evidence="1">Uncharacterized protein</fullName>
    </submittedName>
</protein>
<sequence>MTTVTFQGTKQELEHAKKTILEGVKVRAKLQSCFYCNCQENKYCGCTCHKITKPLPRIGWGVEKK</sequence>
<comment type="caution">
    <text evidence="1">The sequence shown here is derived from an EMBL/GenBank/DDBJ whole genome shotgun (WGS) entry which is preliminary data.</text>
</comment>
<reference evidence="1" key="1">
    <citation type="journal article" date="2015" name="Nature">
        <title>Complex archaea that bridge the gap between prokaryotes and eukaryotes.</title>
        <authorList>
            <person name="Spang A."/>
            <person name="Saw J.H."/>
            <person name="Jorgensen S.L."/>
            <person name="Zaremba-Niedzwiedzka K."/>
            <person name="Martijn J."/>
            <person name="Lind A.E."/>
            <person name="van Eijk R."/>
            <person name="Schleper C."/>
            <person name="Guy L."/>
            <person name="Ettema T.J."/>
        </authorList>
    </citation>
    <scope>NUCLEOTIDE SEQUENCE</scope>
</reference>
<evidence type="ECO:0000313" key="1">
    <source>
        <dbReference type="EMBL" id="KKN16143.1"/>
    </source>
</evidence>
<organism evidence="1">
    <name type="scientific">marine sediment metagenome</name>
    <dbReference type="NCBI Taxonomy" id="412755"/>
    <lineage>
        <taxon>unclassified sequences</taxon>
        <taxon>metagenomes</taxon>
        <taxon>ecological metagenomes</taxon>
    </lineage>
</organism>